<feature type="domain" description="SnoaL-like" evidence="1">
    <location>
        <begin position="7"/>
        <end position="107"/>
    </location>
</feature>
<organism evidence="2 3">
    <name type="scientific">candidate division MSBL1 archaeon SCGC-AAA259I14</name>
    <dbReference type="NCBI Taxonomy" id="1698268"/>
    <lineage>
        <taxon>Archaea</taxon>
        <taxon>Methanobacteriati</taxon>
        <taxon>Methanobacteriota</taxon>
        <taxon>candidate division MSBL1</taxon>
    </lineage>
</organism>
<dbReference type="EMBL" id="LHXS01000039">
    <property type="protein sequence ID" value="KXA96854.1"/>
    <property type="molecule type" value="Genomic_DNA"/>
</dbReference>
<dbReference type="SUPFAM" id="SSF54427">
    <property type="entry name" value="NTF2-like"/>
    <property type="match status" value="1"/>
</dbReference>
<dbReference type="Gene3D" id="3.10.450.50">
    <property type="match status" value="1"/>
</dbReference>
<dbReference type="Pfam" id="PF12680">
    <property type="entry name" value="SnoaL_2"/>
    <property type="match status" value="1"/>
</dbReference>
<dbReference type="InterPro" id="IPR032710">
    <property type="entry name" value="NTF2-like_dom_sf"/>
</dbReference>
<evidence type="ECO:0000259" key="1">
    <source>
        <dbReference type="Pfam" id="PF12680"/>
    </source>
</evidence>
<comment type="caution">
    <text evidence="2">The sequence shown here is derived from an EMBL/GenBank/DDBJ whole genome shotgun (WGS) entry which is preliminary data.</text>
</comment>
<name>A0A133URI6_9EURY</name>
<accession>A0A133URI6</accession>
<sequence>MDIEKIIREYLAGLEEGNYSKLLNLFSESATIHSPLSGSTKASKFYRDLLNDTKKSEIELINIFTKKKDEKIGAGHFIYNWVLKDGTEVSFECVDIFQFSENGKIEELKIIYDTYGPRQKYERMTN</sequence>
<dbReference type="Proteomes" id="UP000070414">
    <property type="component" value="Unassembled WGS sequence"/>
</dbReference>
<evidence type="ECO:0000313" key="2">
    <source>
        <dbReference type="EMBL" id="KXA96854.1"/>
    </source>
</evidence>
<dbReference type="AlphaFoldDB" id="A0A133URI6"/>
<dbReference type="InterPro" id="IPR037401">
    <property type="entry name" value="SnoaL-like"/>
</dbReference>
<keyword evidence="3" id="KW-1185">Reference proteome</keyword>
<gene>
    <name evidence="2" type="ORF">AKJ38_02475</name>
</gene>
<reference evidence="2 3" key="1">
    <citation type="journal article" date="2016" name="Sci. Rep.">
        <title>Metabolic traits of an uncultured archaeal lineage -MSBL1- from brine pools of the Red Sea.</title>
        <authorList>
            <person name="Mwirichia R."/>
            <person name="Alam I."/>
            <person name="Rashid M."/>
            <person name="Vinu M."/>
            <person name="Ba-Alawi W."/>
            <person name="Anthony Kamau A."/>
            <person name="Kamanda Ngugi D."/>
            <person name="Goker M."/>
            <person name="Klenk H.P."/>
            <person name="Bajic V."/>
            <person name="Stingl U."/>
        </authorList>
    </citation>
    <scope>NUCLEOTIDE SEQUENCE [LARGE SCALE GENOMIC DNA]</scope>
    <source>
        <strain evidence="2">SCGC-AAA259I14</strain>
    </source>
</reference>
<evidence type="ECO:0000313" key="3">
    <source>
        <dbReference type="Proteomes" id="UP000070414"/>
    </source>
</evidence>
<protein>
    <recommendedName>
        <fullName evidence="1">SnoaL-like domain-containing protein</fullName>
    </recommendedName>
</protein>
<proteinExistence type="predicted"/>